<keyword evidence="5" id="KW-0539">Nucleus</keyword>
<dbReference type="GO" id="GO:0003700">
    <property type="term" value="F:DNA-binding transcription factor activity"/>
    <property type="evidence" value="ECO:0007669"/>
    <property type="project" value="InterPro"/>
</dbReference>
<keyword evidence="9" id="KW-1185">Reference proteome</keyword>
<dbReference type="InterPro" id="IPR045314">
    <property type="entry name" value="bZIP_plant_GBF1"/>
</dbReference>
<evidence type="ECO:0000313" key="8">
    <source>
        <dbReference type="EMBL" id="KAH0468537.1"/>
    </source>
</evidence>
<dbReference type="Proteomes" id="UP000775213">
    <property type="component" value="Unassembled WGS sequence"/>
</dbReference>
<dbReference type="SUPFAM" id="SSF57959">
    <property type="entry name" value="Leucine zipper domain"/>
    <property type="match status" value="1"/>
</dbReference>
<dbReference type="SMART" id="SM00338">
    <property type="entry name" value="BRLZ"/>
    <property type="match status" value="1"/>
</dbReference>
<dbReference type="GO" id="GO:0000976">
    <property type="term" value="F:transcription cis-regulatory region binding"/>
    <property type="evidence" value="ECO:0007669"/>
    <property type="project" value="TreeGrafter"/>
</dbReference>
<comment type="subcellular location">
    <subcellularLocation>
        <location evidence="1">Nucleus</location>
    </subcellularLocation>
</comment>
<dbReference type="InterPro" id="IPR046347">
    <property type="entry name" value="bZIP_sf"/>
</dbReference>
<evidence type="ECO:0000256" key="6">
    <source>
        <dbReference type="SAM" id="MobiDB-lite"/>
    </source>
</evidence>
<name>A0AAV7HI30_DENCH</name>
<evidence type="ECO:0000256" key="5">
    <source>
        <dbReference type="ARBA" id="ARBA00023242"/>
    </source>
</evidence>
<dbReference type="PROSITE" id="PS50217">
    <property type="entry name" value="BZIP"/>
    <property type="match status" value="1"/>
</dbReference>
<dbReference type="GO" id="GO:0045893">
    <property type="term" value="P:positive regulation of DNA-templated transcription"/>
    <property type="evidence" value="ECO:0007669"/>
    <property type="project" value="TreeGrafter"/>
</dbReference>
<organism evidence="8 9">
    <name type="scientific">Dendrobium chrysotoxum</name>
    <name type="common">Orchid</name>
    <dbReference type="NCBI Taxonomy" id="161865"/>
    <lineage>
        <taxon>Eukaryota</taxon>
        <taxon>Viridiplantae</taxon>
        <taxon>Streptophyta</taxon>
        <taxon>Embryophyta</taxon>
        <taxon>Tracheophyta</taxon>
        <taxon>Spermatophyta</taxon>
        <taxon>Magnoliopsida</taxon>
        <taxon>Liliopsida</taxon>
        <taxon>Asparagales</taxon>
        <taxon>Orchidaceae</taxon>
        <taxon>Epidendroideae</taxon>
        <taxon>Malaxideae</taxon>
        <taxon>Dendrobiinae</taxon>
        <taxon>Dendrobium</taxon>
    </lineage>
</organism>
<dbReference type="GO" id="GO:0005634">
    <property type="term" value="C:nucleus"/>
    <property type="evidence" value="ECO:0007669"/>
    <property type="project" value="UniProtKB-SubCell"/>
</dbReference>
<evidence type="ECO:0000259" key="7">
    <source>
        <dbReference type="PROSITE" id="PS50217"/>
    </source>
</evidence>
<feature type="domain" description="BZIP" evidence="7">
    <location>
        <begin position="8"/>
        <end position="50"/>
    </location>
</feature>
<feature type="compositionally biased region" description="Basic and acidic residues" evidence="6">
    <location>
        <begin position="8"/>
        <end position="23"/>
    </location>
</feature>
<dbReference type="AlphaFoldDB" id="A0AAV7HI30"/>
<gene>
    <name evidence="8" type="ORF">IEQ34_003570</name>
</gene>
<dbReference type="GO" id="GO:0046982">
    <property type="term" value="F:protein heterodimerization activity"/>
    <property type="evidence" value="ECO:0007669"/>
    <property type="project" value="UniProtKB-ARBA"/>
</dbReference>
<dbReference type="PANTHER" id="PTHR45764">
    <property type="entry name" value="BZIP TRANSCRIPTION FACTOR 44"/>
    <property type="match status" value="1"/>
</dbReference>
<keyword evidence="4" id="KW-0804">Transcription</keyword>
<feature type="region of interest" description="Disordered" evidence="6">
    <location>
        <begin position="1"/>
        <end position="28"/>
    </location>
</feature>
<dbReference type="PROSITE" id="PS00036">
    <property type="entry name" value="BZIP_BASIC"/>
    <property type="match status" value="1"/>
</dbReference>
<evidence type="ECO:0000256" key="1">
    <source>
        <dbReference type="ARBA" id="ARBA00004123"/>
    </source>
</evidence>
<dbReference type="FunFam" id="1.20.5.170:FF:000020">
    <property type="entry name" value="BZIP transcription factor"/>
    <property type="match status" value="1"/>
</dbReference>
<dbReference type="PANTHER" id="PTHR45764:SF38">
    <property type="entry name" value="BZIP TRANSCRIPTION FACTOR 44"/>
    <property type="match status" value="1"/>
</dbReference>
<reference evidence="8 9" key="1">
    <citation type="journal article" date="2021" name="Hortic Res">
        <title>Chromosome-scale assembly of the Dendrobium chrysotoxum genome enhances the understanding of orchid evolution.</title>
        <authorList>
            <person name="Zhang Y."/>
            <person name="Zhang G.Q."/>
            <person name="Zhang D."/>
            <person name="Liu X.D."/>
            <person name="Xu X.Y."/>
            <person name="Sun W.H."/>
            <person name="Yu X."/>
            <person name="Zhu X."/>
            <person name="Wang Z.W."/>
            <person name="Zhao X."/>
            <person name="Zhong W.Y."/>
            <person name="Chen H."/>
            <person name="Yin W.L."/>
            <person name="Huang T."/>
            <person name="Niu S.C."/>
            <person name="Liu Z.J."/>
        </authorList>
    </citation>
    <scope>NUCLEOTIDE SEQUENCE [LARGE SCALE GENOMIC DNA]</scope>
    <source>
        <strain evidence="8">Lindl</strain>
    </source>
</reference>
<keyword evidence="3" id="KW-0238">DNA-binding</keyword>
<dbReference type="Pfam" id="PF00170">
    <property type="entry name" value="bZIP_1"/>
    <property type="match status" value="1"/>
</dbReference>
<keyword evidence="2" id="KW-0805">Transcription regulation</keyword>
<dbReference type="InterPro" id="IPR004827">
    <property type="entry name" value="bZIP"/>
</dbReference>
<dbReference type="EMBL" id="JAGFBR010000004">
    <property type="protein sequence ID" value="KAH0468537.1"/>
    <property type="molecule type" value="Genomic_DNA"/>
</dbReference>
<protein>
    <recommendedName>
        <fullName evidence="7">BZIP domain-containing protein</fullName>
    </recommendedName>
</protein>
<comment type="caution">
    <text evidence="8">The sequence shown here is derived from an EMBL/GenBank/DDBJ whole genome shotgun (WGS) entry which is preliminary data.</text>
</comment>
<accession>A0AAV7HI30</accession>
<evidence type="ECO:0000313" key="9">
    <source>
        <dbReference type="Proteomes" id="UP000775213"/>
    </source>
</evidence>
<proteinExistence type="predicted"/>
<sequence length="142" mass="15820">MVSSSIMAERKEKRMLSNRESARRSRMRKQKHLDDLMLQVSCLRQEKNQIFTAINVTSEHYIGVEAENSILRAQMMELSNRLQCLGEIIHCMNIAGGGDDGGGVGAGLVTGLPTAEDDCLLRPWSSLLIKQGLLGSDMYQYC</sequence>
<dbReference type="Gene3D" id="1.20.5.170">
    <property type="match status" value="1"/>
</dbReference>
<dbReference type="CDD" id="cd14702">
    <property type="entry name" value="bZIP_plant_GBF1"/>
    <property type="match status" value="1"/>
</dbReference>
<evidence type="ECO:0000256" key="3">
    <source>
        <dbReference type="ARBA" id="ARBA00023125"/>
    </source>
</evidence>
<evidence type="ECO:0000256" key="4">
    <source>
        <dbReference type="ARBA" id="ARBA00023163"/>
    </source>
</evidence>
<evidence type="ECO:0000256" key="2">
    <source>
        <dbReference type="ARBA" id="ARBA00023015"/>
    </source>
</evidence>